<feature type="region of interest" description="Disordered" evidence="7">
    <location>
        <begin position="1"/>
        <end position="141"/>
    </location>
</feature>
<proteinExistence type="predicted"/>
<dbReference type="EC" id="2.4.2.-" evidence="6"/>
<keyword evidence="11" id="KW-1185">Reference proteome</keyword>
<feature type="domain" description="PARP catalytic" evidence="9">
    <location>
        <begin position="1118"/>
        <end position="1338"/>
    </location>
</feature>
<dbReference type="InterPro" id="IPR004170">
    <property type="entry name" value="WWE_dom"/>
</dbReference>
<evidence type="ECO:0000313" key="11">
    <source>
        <dbReference type="Proteomes" id="UP001164746"/>
    </source>
</evidence>
<feature type="compositionally biased region" description="Basic and acidic residues" evidence="7">
    <location>
        <begin position="287"/>
        <end position="308"/>
    </location>
</feature>
<dbReference type="SUPFAM" id="SSF117839">
    <property type="entry name" value="WWE domain"/>
    <property type="match status" value="1"/>
</dbReference>
<feature type="compositionally biased region" description="Polar residues" evidence="7">
    <location>
        <begin position="58"/>
        <end position="72"/>
    </location>
</feature>
<dbReference type="InterPro" id="IPR052056">
    <property type="entry name" value="Mono-ARTD/PARP"/>
</dbReference>
<evidence type="ECO:0000313" key="10">
    <source>
        <dbReference type="EMBL" id="WAR21013.1"/>
    </source>
</evidence>
<evidence type="ECO:0000256" key="6">
    <source>
        <dbReference type="RuleBase" id="RU362114"/>
    </source>
</evidence>
<evidence type="ECO:0000256" key="4">
    <source>
        <dbReference type="ARBA" id="ARBA00023027"/>
    </source>
</evidence>
<evidence type="ECO:0000256" key="5">
    <source>
        <dbReference type="ARBA" id="ARBA00023242"/>
    </source>
</evidence>
<dbReference type="InterPro" id="IPR012317">
    <property type="entry name" value="Poly(ADP-ribose)pol_cat_dom"/>
</dbReference>
<evidence type="ECO:0000256" key="2">
    <source>
        <dbReference type="ARBA" id="ARBA00022676"/>
    </source>
</evidence>
<feature type="region of interest" description="Disordered" evidence="7">
    <location>
        <begin position="218"/>
        <end position="247"/>
    </location>
</feature>
<dbReference type="Pfam" id="PF23085">
    <property type="entry name" value="RRM_PARP14_3"/>
    <property type="match status" value="1"/>
</dbReference>
<comment type="subcellular location">
    <subcellularLocation>
        <location evidence="1">Nucleus</location>
    </subcellularLocation>
</comment>
<feature type="domain" description="WWE" evidence="8">
    <location>
        <begin position="1027"/>
        <end position="1108"/>
    </location>
</feature>
<dbReference type="Pfam" id="PF00644">
    <property type="entry name" value="PARP"/>
    <property type="match status" value="1"/>
</dbReference>
<reference evidence="10" key="1">
    <citation type="submission" date="2022-11" db="EMBL/GenBank/DDBJ databases">
        <title>Centuries of genome instability and evolution in soft-shell clam transmissible cancer (bioRxiv).</title>
        <authorList>
            <person name="Hart S.F.M."/>
            <person name="Yonemitsu M.A."/>
            <person name="Giersch R.M."/>
            <person name="Beal B.F."/>
            <person name="Arriagada G."/>
            <person name="Davis B.W."/>
            <person name="Ostrander E.A."/>
            <person name="Goff S.P."/>
            <person name="Metzger M.J."/>
        </authorList>
    </citation>
    <scope>NUCLEOTIDE SEQUENCE</scope>
    <source>
        <strain evidence="10">MELC-2E11</strain>
        <tissue evidence="10">Siphon/mantle</tissue>
    </source>
</reference>
<dbReference type="Proteomes" id="UP001164746">
    <property type="component" value="Chromosome 12"/>
</dbReference>
<accession>A0ABY7FFP3</accession>
<feature type="region of interest" description="Disordered" evidence="7">
    <location>
        <begin position="269"/>
        <end position="351"/>
    </location>
</feature>
<sequence>MSRPSGSGNEEEFAYSSSGSEGEGTWEGERPTGKSVLNVFKGYHVPGKYKPSMDESIEQSMYQQSSDNQYNKQPEESAASQIEESIQGPSFIASMPDSMQQQHSLSEDCSIIGEGPTLTPETSESDIKRSPPPVPHRHFKSQIVRELNRSTLSDNMIETDAISLTVESDSVDHSDSETQENLMAGSDEYSSYTDFTHAQGYPPAAGYDANAFQGQYGVQAEQKYDPQPYWQPYPGQQPYIPNAQYQAPRFPQWGPFPYYPYVQPYQHTPDFDKANRPTFGYESAPFKQKDKESFKPEKTPRRTKDTAKQRQHRTPTEPAVKLEQERKQNQRHVESKKPQNRNQSRSTESLRQVENDTTKYCIFAKGIDPKAPEEHIITLFEVCMGNTVDYIQDSMVFNLPKTCAVFSVEGKPDMEYMKRNFAKRRNLSFYPELHLLGKTPMIAISFNGGVTVDMLELYFESERNGGGDVEGTPYETDDGICTIVTFSDAEVVERVCAKKDHTLNGQSLRVSPFYKCELGELYDAELHKTCCSKFLKDLEAHFCECEITENTLKLSCCLTTATPNVMQLRMSWLGDVTYLVEHFFENVTDNRILDFSHKIFTNVNDYCTRQPSDITQAKLVIHESINKMKVSKYKHGLSFECAELVRSKASVIALIDESLKEKRIEASWKIEGSAFHVVFVKDQQDDYGYANMSDMDSDIVSVFSNILENFILYERGDKGVFHSGEWIQFITDLTKEHDDFAAFDIDEKKCRIGLHGWHENVNEMYKSIESFLDKRVLRTLVLKRGTIQIGFIQRFNRVDIDDLQKNLKEYNGFIAFSDDSETVEIRGRREDREIVRDELEQILNSVIREEHTIKNMSVKGVRIFGVNMQLFIGDIFEHKADAIVTSVGSNLELHGAETLFDALDEFMSDGNTDLKISEVHLIVFKTQAERFQPIIDVLCSKAMKATSDLESGSFGQIKKAGRKLWKRTKEFVDVGYMKEELKSLPLVVDMKIDENDGIVVIKGERKLAFEAQSNVREMLMRFEKNRCELEQSQELAKKIEWQYEEEDNTEAKYKFYGNLQSFKMEMAYLRNERFVSFMDNDVEYEIDFNDMVEYAKHDKADLVRVVRKEIMKGQQVPLPTDWKPMKDGVNIKLVELKPDEKQFKDIETRFMFEVKNGQYANSPGHRYDKKSIKVVKIERIQNKALYQRYQAKKSFLIEQKPNLPPNMPLERELWHGTNETAMDMIICHGFNRSYAGDNAGKPWFGQGVYFASDASYSARSWMTGAGIGKKGYVFLVKALTGHLCPGKQGLRVLQPVDKAKDPLVMYDCAVDKLANPMEFVIFSDTQAYPAYLLTFSSG</sequence>
<evidence type="ECO:0000259" key="9">
    <source>
        <dbReference type="PROSITE" id="PS51059"/>
    </source>
</evidence>
<name>A0ABY7FFP3_MYAAR</name>
<feature type="compositionally biased region" description="Polar residues" evidence="7">
    <location>
        <begin position="340"/>
        <end position="350"/>
    </location>
</feature>
<feature type="compositionally biased region" description="Low complexity" evidence="7">
    <location>
        <begin position="225"/>
        <end position="241"/>
    </location>
</feature>
<dbReference type="Gene3D" id="3.30.720.50">
    <property type="match status" value="1"/>
</dbReference>
<dbReference type="EMBL" id="CP111023">
    <property type="protein sequence ID" value="WAR21013.1"/>
    <property type="molecule type" value="Genomic_DNA"/>
</dbReference>
<feature type="compositionally biased region" description="Low complexity" evidence="7">
    <location>
        <begin position="76"/>
        <end position="87"/>
    </location>
</feature>
<dbReference type="PROSITE" id="PS50918">
    <property type="entry name" value="WWE"/>
    <property type="match status" value="1"/>
</dbReference>
<dbReference type="Gene3D" id="3.30.70.330">
    <property type="match status" value="1"/>
</dbReference>
<gene>
    <name evidence="10" type="ORF">MAR_014987</name>
</gene>
<keyword evidence="4 6" id="KW-0520">NAD</keyword>
<dbReference type="PANTHER" id="PTHR14453">
    <property type="entry name" value="PARP/ZINC FINGER CCCH TYPE DOMAIN CONTAINING PROTEIN"/>
    <property type="match status" value="1"/>
</dbReference>
<keyword evidence="2 6" id="KW-0328">Glycosyltransferase</keyword>
<dbReference type="InterPro" id="IPR037197">
    <property type="entry name" value="WWE_dom_sf"/>
</dbReference>
<feature type="compositionally biased region" description="Basic and acidic residues" evidence="7">
    <location>
        <begin position="320"/>
        <end position="337"/>
    </location>
</feature>
<dbReference type="PROSITE" id="PS51059">
    <property type="entry name" value="PARP_CATALYTIC"/>
    <property type="match status" value="1"/>
</dbReference>
<dbReference type="SUPFAM" id="SSF56399">
    <property type="entry name" value="ADP-ribosylation"/>
    <property type="match status" value="1"/>
</dbReference>
<evidence type="ECO:0000256" key="1">
    <source>
        <dbReference type="ARBA" id="ARBA00004123"/>
    </source>
</evidence>
<keyword evidence="3 6" id="KW-0808">Transferase</keyword>
<organism evidence="10 11">
    <name type="scientific">Mya arenaria</name>
    <name type="common">Soft-shell clam</name>
    <dbReference type="NCBI Taxonomy" id="6604"/>
    <lineage>
        <taxon>Eukaryota</taxon>
        <taxon>Metazoa</taxon>
        <taxon>Spiralia</taxon>
        <taxon>Lophotrochozoa</taxon>
        <taxon>Mollusca</taxon>
        <taxon>Bivalvia</taxon>
        <taxon>Autobranchia</taxon>
        <taxon>Heteroconchia</taxon>
        <taxon>Euheterodonta</taxon>
        <taxon>Imparidentia</taxon>
        <taxon>Neoheterodontei</taxon>
        <taxon>Myida</taxon>
        <taxon>Myoidea</taxon>
        <taxon>Myidae</taxon>
        <taxon>Mya</taxon>
    </lineage>
</organism>
<evidence type="ECO:0000256" key="7">
    <source>
        <dbReference type="SAM" id="MobiDB-lite"/>
    </source>
</evidence>
<keyword evidence="5" id="KW-0539">Nucleus</keyword>
<dbReference type="PANTHER" id="PTHR14453:SF94">
    <property type="entry name" value="PROTEIN MONO-ADP-RIBOSYLTRANSFERASE PARP10"/>
    <property type="match status" value="1"/>
</dbReference>
<dbReference type="InterPro" id="IPR012677">
    <property type="entry name" value="Nucleotide-bd_a/b_plait_sf"/>
</dbReference>
<evidence type="ECO:0000259" key="8">
    <source>
        <dbReference type="PROSITE" id="PS50918"/>
    </source>
</evidence>
<dbReference type="Pfam" id="PF02825">
    <property type="entry name" value="WWE"/>
    <property type="match status" value="1"/>
</dbReference>
<evidence type="ECO:0000256" key="3">
    <source>
        <dbReference type="ARBA" id="ARBA00022679"/>
    </source>
</evidence>
<dbReference type="Gene3D" id="3.90.228.10">
    <property type="match status" value="1"/>
</dbReference>
<protein>
    <recommendedName>
        <fullName evidence="6">Poly [ADP-ribose] polymerase</fullName>
        <shortName evidence="6">PARP</shortName>
        <ecNumber evidence="6">2.4.2.-</ecNumber>
    </recommendedName>
</protein>